<accession>A0A2D0MX87</accession>
<protein>
    <recommendedName>
        <fullName evidence="4">DUF5689 domain-containing protein</fullName>
    </recommendedName>
</protein>
<name>A0A2D0MX87_FLAN2</name>
<evidence type="ECO:0008006" key="4">
    <source>
        <dbReference type="Google" id="ProtNLM"/>
    </source>
</evidence>
<sequence length="337" mass="35572">MKKLLFFLSLLLLTVSACAQPSETLTGFVGKFTFQSFSAGGSSDVTGTLDAFNDQTNQYFANNIQVGDVIWDNQGNRWEVMVINSSNLLQADVDLRDINSAGGTPLGVGFLTRETENVGLSLLVPDNNIGISQQLKSRVETHNMLLIDRFIAAYRDSVYQGTDLGDTTNISSPTVGDVIVTDDGNLGFYDGDNWVTFSGSGGGETKSIYDAGQGFYCYCTPGVTVSTSAQGTYVVTIPADTDVSSLQKNFTNAGSEFTVGGEAIINVTWSGASGNWNTSFSDAVVPDIKLIDGSGTQREPGAVSVTTQTTSVGAGTSSTTIANINGVGTPVRVKLQF</sequence>
<dbReference type="AlphaFoldDB" id="A0A2D0MX87"/>
<keyword evidence="3" id="KW-1185">Reference proteome</keyword>
<dbReference type="EMBL" id="PDUD01000076">
    <property type="protein sequence ID" value="PHN00768.1"/>
    <property type="molecule type" value="Genomic_DNA"/>
</dbReference>
<dbReference type="OrthoDB" id="1521097at2"/>
<comment type="caution">
    <text evidence="2">The sequence shown here is derived from an EMBL/GenBank/DDBJ whole genome shotgun (WGS) entry which is preliminary data.</text>
</comment>
<feature type="chain" id="PRO_5012316374" description="DUF5689 domain-containing protein" evidence="1">
    <location>
        <begin position="20"/>
        <end position="337"/>
    </location>
</feature>
<evidence type="ECO:0000313" key="2">
    <source>
        <dbReference type="EMBL" id="PHN00768.1"/>
    </source>
</evidence>
<reference evidence="2 3" key="1">
    <citation type="submission" date="2017-10" db="EMBL/GenBank/DDBJ databases">
        <title>The draft genome sequence of Lewinella nigricans NBRC 102662.</title>
        <authorList>
            <person name="Wang K."/>
        </authorList>
    </citation>
    <scope>NUCLEOTIDE SEQUENCE [LARGE SCALE GENOMIC DNA]</scope>
    <source>
        <strain evidence="2 3">NBRC 102662</strain>
    </source>
</reference>
<dbReference type="PROSITE" id="PS51257">
    <property type="entry name" value="PROKAR_LIPOPROTEIN"/>
    <property type="match status" value="1"/>
</dbReference>
<feature type="signal peptide" evidence="1">
    <location>
        <begin position="1"/>
        <end position="19"/>
    </location>
</feature>
<proteinExistence type="predicted"/>
<keyword evidence="1" id="KW-0732">Signal</keyword>
<gene>
    <name evidence="2" type="ORF">CRP01_40625</name>
</gene>
<evidence type="ECO:0000313" key="3">
    <source>
        <dbReference type="Proteomes" id="UP000223913"/>
    </source>
</evidence>
<dbReference type="Proteomes" id="UP000223913">
    <property type="component" value="Unassembled WGS sequence"/>
</dbReference>
<evidence type="ECO:0000256" key="1">
    <source>
        <dbReference type="SAM" id="SignalP"/>
    </source>
</evidence>
<organism evidence="2 3">
    <name type="scientific">Flavilitoribacter nigricans (strain ATCC 23147 / DSM 23189 / NBRC 102662 / NCIMB 1420 / SS-2)</name>
    <name type="common">Lewinella nigricans</name>
    <dbReference type="NCBI Taxonomy" id="1122177"/>
    <lineage>
        <taxon>Bacteria</taxon>
        <taxon>Pseudomonadati</taxon>
        <taxon>Bacteroidota</taxon>
        <taxon>Saprospiria</taxon>
        <taxon>Saprospirales</taxon>
        <taxon>Lewinellaceae</taxon>
        <taxon>Flavilitoribacter</taxon>
    </lineage>
</organism>
<dbReference type="RefSeq" id="WP_099155845.1">
    <property type="nucleotide sequence ID" value="NZ_PDUD01000076.1"/>
</dbReference>